<comment type="caution">
    <text evidence="4">The sequence shown here is derived from an EMBL/GenBank/DDBJ whole genome shotgun (WGS) entry which is preliminary data.</text>
</comment>
<dbReference type="Proteomes" id="UP000031307">
    <property type="component" value="Unassembled WGS sequence"/>
</dbReference>
<feature type="repeat" description="ANK" evidence="3">
    <location>
        <begin position="972"/>
        <end position="1004"/>
    </location>
</feature>
<evidence type="ECO:0000256" key="3">
    <source>
        <dbReference type="PROSITE-ProRule" id="PRU00023"/>
    </source>
</evidence>
<dbReference type="PATRIC" id="fig|83552.4.peg.603"/>
<dbReference type="Pfam" id="PF12796">
    <property type="entry name" value="Ank_2"/>
    <property type="match status" value="2"/>
</dbReference>
<dbReference type="InterPro" id="IPR036770">
    <property type="entry name" value="Ankyrin_rpt-contain_sf"/>
</dbReference>
<dbReference type="InterPro" id="IPR002110">
    <property type="entry name" value="Ankyrin_rpt"/>
</dbReference>
<dbReference type="PROSITE" id="PS50088">
    <property type="entry name" value="ANK_REPEAT"/>
    <property type="match status" value="3"/>
</dbReference>
<evidence type="ECO:0000313" key="5">
    <source>
        <dbReference type="Proteomes" id="UP000031307"/>
    </source>
</evidence>
<sequence>MREGMNQGERFSHTIDTMISQPVNILCDEEHLILEKNAGKIKHSCNKQLFQIIFNYISHNKIFLKNKNLIKTEQIRNKLIKIFSPKKSLQIEISHLFDRLIAETQINPFGSQKNLSSPPIVLIKVASTAKNLDEFKTNVYLVINNYPRFQFGEDLAIYDTAFGNFPKKRNPQKVFAKLLKNFERFFAPTEIELSKKNLRELVHLQKTCIQLMKPSIPVQMGVIIETSAIGTTNQAMLNHVKEFIIKEKPVIINRYLLKVHESSLSELKVDFYIQIDGSLGVILPQGHRLENSGFSSTRLEKVAFDKAKSSILLTHHIVDDLKKILIHSNANGNFARLITFCGHGYHPIPYQNDSTGIIAGLPIAEFQQAIQKLNPTFLIVESCFVGGKNIHQIHFPDQTIRCPIVVRSLFETVTISTPHDRFATSFLQEVETLLFDSSLGPLPRQLRKKDIYRLMSSFPKQGLQNLPQILFPSKNKHIPKVSYPIFAKGEVVDLNKKEIPKGNARIYLFSKPVFDDILTVEGNSPIAFLSTGDTSQHLIKAINAPEIELEALADNTFNIWSKLKDSEPASKAFYIAKMTCKVYHESKIVFQILIKKLPNVREVIFRIEGEEDFRRIKFTKPKNAKDNWKKNHPDDSLNYAKALYEYYWTAMETKSSEQSLCAATLGRQGEGDFIDALKNMFWGDQELPEIDLFSSILQYPKLSSVSNVCYAYDSDKKKAILQEAFDLAKRLNKSFVAQKIAASSQTPLLKAVEKNDLQKVQEILTNHPQSVHEMNLNGSTALFFAAGKPNIGRLLIEKGAKIDCENRFKMTPLHQAVLQDDLDLVTLMLAKGLDVKGAGGGMALDLAIQNNKTKICEILLEQQAGIHSSRAILWSAARFSSPQYIFEQVLEYPEQLNFRSEPQKNTALHACVFLRDIERIKLLIEKNANPNLKNVGELSALHFAVLYGNEQAIEIIDLLLKQPVEIDSQSLAGNTPLHLAIKNKNTPLIKKLILAGASLTTENKDKVMAFDLISKDLEMRKILYSLDFNLSLPSYPPLLLQTLTKGDLELIKTFIQQGADLNQYYLGSPLVFHYLKSTQPHIQILQLCLEKLDLTQTDDQGNTILHLAMSFNPEILKMILDVNPTLNQRNHKDETPLMVLARSSTNVSMYRLMLDKVNDLEKDEINIIAKNWFKLISRESFFTNSFFLD</sequence>
<evidence type="ECO:0000313" key="4">
    <source>
        <dbReference type="EMBL" id="KIA78215.1"/>
    </source>
</evidence>
<proteinExistence type="predicted"/>
<evidence type="ECO:0000256" key="2">
    <source>
        <dbReference type="ARBA" id="ARBA00023043"/>
    </source>
</evidence>
<protein>
    <submittedName>
        <fullName evidence="4">Uncharacterized protein</fullName>
    </submittedName>
</protein>
<organism evidence="4 5">
    <name type="scientific">Parachlamydia acanthamoebae</name>
    <dbReference type="NCBI Taxonomy" id="83552"/>
    <lineage>
        <taxon>Bacteria</taxon>
        <taxon>Pseudomonadati</taxon>
        <taxon>Chlamydiota</taxon>
        <taxon>Chlamydiia</taxon>
        <taxon>Parachlamydiales</taxon>
        <taxon>Parachlamydiaceae</taxon>
        <taxon>Parachlamydia</taxon>
    </lineage>
</organism>
<evidence type="ECO:0000256" key="1">
    <source>
        <dbReference type="ARBA" id="ARBA00022737"/>
    </source>
</evidence>
<gene>
    <name evidence="4" type="ORF">DB43_EL00260</name>
</gene>
<dbReference type="AlphaFoldDB" id="A0A0C1CB93"/>
<keyword evidence="2 3" id="KW-0040">ANK repeat</keyword>
<dbReference type="PROSITE" id="PS50297">
    <property type="entry name" value="ANK_REP_REGION"/>
    <property type="match status" value="2"/>
</dbReference>
<feature type="repeat" description="ANK" evidence="3">
    <location>
        <begin position="808"/>
        <end position="840"/>
    </location>
</feature>
<dbReference type="Gene3D" id="1.25.40.20">
    <property type="entry name" value="Ankyrin repeat-containing domain"/>
    <property type="match status" value="3"/>
</dbReference>
<keyword evidence="1" id="KW-0677">Repeat</keyword>
<reference evidence="4 5" key="1">
    <citation type="journal article" date="2014" name="Mol. Biol. Evol.">
        <title>Massive expansion of Ubiquitination-related gene families within the Chlamydiae.</title>
        <authorList>
            <person name="Domman D."/>
            <person name="Collingro A."/>
            <person name="Lagkouvardos I."/>
            <person name="Gehre L."/>
            <person name="Weinmaier T."/>
            <person name="Rattei T."/>
            <person name="Subtil A."/>
            <person name="Horn M."/>
        </authorList>
    </citation>
    <scope>NUCLEOTIDE SEQUENCE [LARGE SCALE GENOMIC DNA]</scope>
    <source>
        <strain evidence="4 5">OEW1</strain>
    </source>
</reference>
<accession>A0A0C1CB93</accession>
<name>A0A0C1CB93_9BACT</name>
<feature type="repeat" description="ANK" evidence="3">
    <location>
        <begin position="903"/>
        <end position="935"/>
    </location>
</feature>
<dbReference type="SMART" id="SM00248">
    <property type="entry name" value="ANK"/>
    <property type="match status" value="10"/>
</dbReference>
<dbReference type="PANTHER" id="PTHR24198:SF165">
    <property type="entry name" value="ANKYRIN REPEAT-CONTAINING PROTEIN-RELATED"/>
    <property type="match status" value="1"/>
</dbReference>
<dbReference type="PANTHER" id="PTHR24198">
    <property type="entry name" value="ANKYRIN REPEAT AND PROTEIN KINASE DOMAIN-CONTAINING PROTEIN"/>
    <property type="match status" value="1"/>
</dbReference>
<dbReference type="EMBL" id="JSAM01000031">
    <property type="protein sequence ID" value="KIA78215.1"/>
    <property type="molecule type" value="Genomic_DNA"/>
</dbReference>
<dbReference type="SUPFAM" id="SSF48403">
    <property type="entry name" value="Ankyrin repeat"/>
    <property type="match status" value="2"/>
</dbReference>